<keyword evidence="2" id="KW-1185">Reference proteome</keyword>
<accession>A0ACB7VZ06</accession>
<evidence type="ECO:0000313" key="2">
    <source>
        <dbReference type="Proteomes" id="UP000827976"/>
    </source>
</evidence>
<proteinExistence type="predicted"/>
<comment type="caution">
    <text evidence="1">The sequence shown here is derived from an EMBL/GenBank/DDBJ whole genome shotgun (WGS) entry which is preliminary data.</text>
</comment>
<sequence>MPSSAQPLTLTLTVTLVLTLSPSLFALRPPSPSPSPSPSPYRPPSPKISKSNPTDLRVFPTLEPCSSFPSNRHDHHHRCRRRPATPPPREKQLNFGEKLGLLFSGVIIILQFGFAGFLIFKRLQLRKLDDEVALWRQ</sequence>
<dbReference type="EMBL" id="CM037016">
    <property type="protein sequence ID" value="KAH7679924.1"/>
    <property type="molecule type" value="Genomic_DNA"/>
</dbReference>
<protein>
    <submittedName>
        <fullName evidence="1">Uncharacterized protein</fullName>
    </submittedName>
</protein>
<organism evidence="1 2">
    <name type="scientific">Dioscorea alata</name>
    <name type="common">Purple yam</name>
    <dbReference type="NCBI Taxonomy" id="55571"/>
    <lineage>
        <taxon>Eukaryota</taxon>
        <taxon>Viridiplantae</taxon>
        <taxon>Streptophyta</taxon>
        <taxon>Embryophyta</taxon>
        <taxon>Tracheophyta</taxon>
        <taxon>Spermatophyta</taxon>
        <taxon>Magnoliopsida</taxon>
        <taxon>Liliopsida</taxon>
        <taxon>Dioscoreales</taxon>
        <taxon>Dioscoreaceae</taxon>
        <taxon>Dioscorea</taxon>
    </lineage>
</organism>
<name>A0ACB7VZ06_DIOAL</name>
<gene>
    <name evidence="1" type="ORF">IHE45_06G089800</name>
</gene>
<reference evidence="2" key="1">
    <citation type="journal article" date="2022" name="Nat. Commun.">
        <title>Chromosome evolution and the genetic basis of agronomically important traits in greater yam.</title>
        <authorList>
            <person name="Bredeson J.V."/>
            <person name="Lyons J.B."/>
            <person name="Oniyinde I.O."/>
            <person name="Okereke N.R."/>
            <person name="Kolade O."/>
            <person name="Nnabue I."/>
            <person name="Nwadili C.O."/>
            <person name="Hribova E."/>
            <person name="Parker M."/>
            <person name="Nwogha J."/>
            <person name="Shu S."/>
            <person name="Carlson J."/>
            <person name="Kariba R."/>
            <person name="Muthemba S."/>
            <person name="Knop K."/>
            <person name="Barton G.J."/>
            <person name="Sherwood A.V."/>
            <person name="Lopez-Montes A."/>
            <person name="Asiedu R."/>
            <person name="Jamnadass R."/>
            <person name="Muchugi A."/>
            <person name="Goodstein D."/>
            <person name="Egesi C.N."/>
            <person name="Featherston J."/>
            <person name="Asfaw A."/>
            <person name="Simpson G.G."/>
            <person name="Dolezel J."/>
            <person name="Hendre P.S."/>
            <person name="Van Deynze A."/>
            <person name="Kumar P.L."/>
            <person name="Obidiegwu J.E."/>
            <person name="Bhattacharjee R."/>
            <person name="Rokhsar D.S."/>
        </authorList>
    </citation>
    <scope>NUCLEOTIDE SEQUENCE [LARGE SCALE GENOMIC DNA]</scope>
    <source>
        <strain evidence="2">cv. TDa95/00328</strain>
    </source>
</reference>
<dbReference type="Proteomes" id="UP000827976">
    <property type="component" value="Chromosome 6"/>
</dbReference>
<evidence type="ECO:0000313" key="1">
    <source>
        <dbReference type="EMBL" id="KAH7679924.1"/>
    </source>
</evidence>